<protein>
    <submittedName>
        <fullName evidence="2">Uncharacterized protein</fullName>
    </submittedName>
</protein>
<evidence type="ECO:0000313" key="2">
    <source>
        <dbReference type="EMBL" id="EMA63736.1"/>
    </source>
</evidence>
<feature type="region of interest" description="Disordered" evidence="1">
    <location>
        <begin position="1"/>
        <end position="32"/>
    </location>
</feature>
<keyword evidence="3" id="KW-1185">Reference proteome</keyword>
<reference evidence="2 3" key="1">
    <citation type="journal article" date="2014" name="PLoS Genet.">
        <title>Phylogenetically driven sequencing of extremely halophilic archaea reveals strategies for static and dynamic osmo-response.</title>
        <authorList>
            <person name="Becker E.A."/>
            <person name="Seitzer P.M."/>
            <person name="Tritt A."/>
            <person name="Larsen D."/>
            <person name="Krusor M."/>
            <person name="Yao A.I."/>
            <person name="Wu D."/>
            <person name="Madern D."/>
            <person name="Eisen J.A."/>
            <person name="Darling A.E."/>
            <person name="Facciotti M.T."/>
        </authorList>
    </citation>
    <scope>NUCLEOTIDE SEQUENCE [LARGE SCALE GENOMIC DNA]</scope>
    <source>
        <strain evidence="2 3">DSM 21995</strain>
    </source>
</reference>
<dbReference type="PATRIC" id="fig|1227482.3.peg.555"/>
<dbReference type="Proteomes" id="UP000011650">
    <property type="component" value="Unassembled WGS sequence"/>
</dbReference>
<proteinExistence type="predicted"/>
<organism evidence="2 3">
    <name type="scientific">Halorubrum lipolyticum DSM 21995</name>
    <dbReference type="NCBI Taxonomy" id="1227482"/>
    <lineage>
        <taxon>Archaea</taxon>
        <taxon>Methanobacteriati</taxon>
        <taxon>Methanobacteriota</taxon>
        <taxon>Stenosarchaea group</taxon>
        <taxon>Halobacteria</taxon>
        <taxon>Halobacteriales</taxon>
        <taxon>Haloferacaceae</taxon>
        <taxon>Halorubrum</taxon>
    </lineage>
</organism>
<gene>
    <name evidence="2" type="ORF">C469_02736</name>
</gene>
<evidence type="ECO:0000313" key="3">
    <source>
        <dbReference type="Proteomes" id="UP000011650"/>
    </source>
</evidence>
<feature type="compositionally biased region" description="Polar residues" evidence="1">
    <location>
        <begin position="18"/>
        <end position="28"/>
    </location>
</feature>
<name>M0P0Y6_9EURY</name>
<comment type="caution">
    <text evidence="2">The sequence shown here is derived from an EMBL/GenBank/DDBJ whole genome shotgun (WGS) entry which is preliminary data.</text>
</comment>
<accession>M0P0Y6</accession>
<evidence type="ECO:0000256" key="1">
    <source>
        <dbReference type="SAM" id="MobiDB-lite"/>
    </source>
</evidence>
<dbReference type="EMBL" id="AOJG01000007">
    <property type="protein sequence ID" value="EMA63736.1"/>
    <property type="molecule type" value="Genomic_DNA"/>
</dbReference>
<sequence>MQEDTHQNEIPDNIDSDLYSTDSPTNSFHEFKIEPGDDLVEALRDNGYTVEFRDR</sequence>
<dbReference type="AlphaFoldDB" id="M0P0Y6"/>